<dbReference type="InterPro" id="IPR037225">
    <property type="entry name" value="Nuo51_FMN-bd_sf"/>
</dbReference>
<dbReference type="InterPro" id="IPR017900">
    <property type="entry name" value="4Fe4S_Fe_S_CS"/>
</dbReference>
<comment type="cofactor">
    <cofactor evidence="8">
        <name>[4Fe-4S] cluster</name>
        <dbReference type="ChEBI" id="CHEBI:49883"/>
    </cofactor>
    <text evidence="8">Binds 2 [4Fe-4S] clusters per subunit.</text>
</comment>
<dbReference type="PROSITE" id="PS51379">
    <property type="entry name" value="4FE4S_FER_2"/>
    <property type="match status" value="2"/>
</dbReference>
<reference evidence="11 12" key="1">
    <citation type="submission" date="2018-05" db="EMBL/GenBank/DDBJ databases">
        <title>Genomic Encyclopedia of Type Strains, Phase IV (KMG-IV): sequencing the most valuable type-strain genomes for metagenomic binning, comparative biology and taxonomic classification.</title>
        <authorList>
            <person name="Goeker M."/>
        </authorList>
    </citation>
    <scope>NUCLEOTIDE SEQUENCE [LARGE SCALE GENOMIC DNA]</scope>
    <source>
        <strain evidence="11 12">DSM 29661</strain>
    </source>
</reference>
<evidence type="ECO:0000256" key="3">
    <source>
        <dbReference type="ARBA" id="ARBA00022723"/>
    </source>
</evidence>
<feature type="binding site" evidence="8">
    <location>
        <position position="403"/>
    </location>
    <ligand>
        <name>[4Fe-4S] cluster</name>
        <dbReference type="ChEBI" id="CHEBI:49883"/>
        <label>2</label>
    </ligand>
</feature>
<evidence type="ECO:0000256" key="5">
    <source>
        <dbReference type="ARBA" id="ARBA00022982"/>
    </source>
</evidence>
<dbReference type="OrthoDB" id="9767754at2"/>
<dbReference type="InterPro" id="IPR010208">
    <property type="entry name" value="Ion_transpt_RnfC/RsxC"/>
</dbReference>
<feature type="binding site" evidence="8">
    <location>
        <position position="374"/>
    </location>
    <ligand>
        <name>[4Fe-4S] cluster</name>
        <dbReference type="ChEBI" id="CHEBI:49883"/>
        <label>2</label>
    </ligand>
</feature>
<feature type="binding site" evidence="8">
    <location>
        <position position="367"/>
    </location>
    <ligand>
        <name>[4Fe-4S] cluster</name>
        <dbReference type="ChEBI" id="CHEBI:49883"/>
        <label>1</label>
    </ligand>
</feature>
<feature type="domain" description="4Fe-4S ferredoxin-type" evidence="10">
    <location>
        <begin position="392"/>
        <end position="423"/>
    </location>
</feature>
<dbReference type="GO" id="GO:0046872">
    <property type="term" value="F:metal ion binding"/>
    <property type="evidence" value="ECO:0007669"/>
    <property type="project" value="UniProtKB-KW"/>
</dbReference>
<dbReference type="AlphaFoldDB" id="A0A318KIV6"/>
<dbReference type="RefSeq" id="WP_110392054.1">
    <property type="nucleotide sequence ID" value="NZ_QJKI01000031.1"/>
</dbReference>
<dbReference type="PANTHER" id="PTHR43034">
    <property type="entry name" value="ION-TRANSLOCATING OXIDOREDUCTASE COMPLEX SUBUNIT C"/>
    <property type="match status" value="1"/>
</dbReference>
<dbReference type="SUPFAM" id="SSF46548">
    <property type="entry name" value="alpha-helical ferredoxin"/>
    <property type="match status" value="1"/>
</dbReference>
<name>A0A318KIV6_9NEIS</name>
<dbReference type="NCBIfam" id="NF003454">
    <property type="entry name" value="PRK05035.1"/>
    <property type="match status" value="1"/>
</dbReference>
<keyword evidence="3 8" id="KW-0479">Metal-binding</keyword>
<feature type="compositionally biased region" description="Low complexity" evidence="9">
    <location>
        <begin position="660"/>
        <end position="675"/>
    </location>
</feature>
<gene>
    <name evidence="8" type="primary">rnfC</name>
    <name evidence="11" type="ORF">DFR34_13127</name>
</gene>
<evidence type="ECO:0000259" key="10">
    <source>
        <dbReference type="PROSITE" id="PS51379"/>
    </source>
</evidence>
<feature type="region of interest" description="Disordered" evidence="9">
    <location>
        <begin position="1"/>
        <end position="23"/>
    </location>
</feature>
<comment type="caution">
    <text evidence="11">The sequence shown here is derived from an EMBL/GenBank/DDBJ whole genome shotgun (WGS) entry which is preliminary data.</text>
</comment>
<feature type="compositionally biased region" description="Low complexity" evidence="9">
    <location>
        <begin position="623"/>
        <end position="638"/>
    </location>
</feature>
<dbReference type="Pfam" id="PF13375">
    <property type="entry name" value="RnfC_N"/>
    <property type="match status" value="1"/>
</dbReference>
<evidence type="ECO:0000313" key="12">
    <source>
        <dbReference type="Proteomes" id="UP000247555"/>
    </source>
</evidence>
<evidence type="ECO:0000256" key="1">
    <source>
        <dbReference type="ARBA" id="ARBA00022448"/>
    </source>
</evidence>
<feature type="binding site" evidence="8">
    <location>
        <position position="406"/>
    </location>
    <ligand>
        <name>[4Fe-4S] cluster</name>
        <dbReference type="ChEBI" id="CHEBI:49883"/>
        <label>2</label>
    </ligand>
</feature>
<evidence type="ECO:0000256" key="2">
    <source>
        <dbReference type="ARBA" id="ARBA00022485"/>
    </source>
</evidence>
<dbReference type="Proteomes" id="UP000247555">
    <property type="component" value="Unassembled WGS sequence"/>
</dbReference>
<dbReference type="NCBIfam" id="TIGR01945">
    <property type="entry name" value="rnfC"/>
    <property type="match status" value="1"/>
</dbReference>
<feature type="region of interest" description="Disordered" evidence="9">
    <location>
        <begin position="582"/>
        <end position="710"/>
    </location>
</feature>
<organism evidence="11 12">
    <name type="scientific">Rivihabitans pingtungensis</name>
    <dbReference type="NCBI Taxonomy" id="1054498"/>
    <lineage>
        <taxon>Bacteria</taxon>
        <taxon>Pseudomonadati</taxon>
        <taxon>Pseudomonadota</taxon>
        <taxon>Betaproteobacteria</taxon>
        <taxon>Neisseriales</taxon>
        <taxon>Aquaspirillaceae</taxon>
        <taxon>Rivihabitans</taxon>
    </lineage>
</organism>
<dbReference type="PROSITE" id="PS00198">
    <property type="entry name" value="4FE4S_FER_1"/>
    <property type="match status" value="1"/>
</dbReference>
<keyword evidence="8" id="KW-0997">Cell inner membrane</keyword>
<keyword evidence="1 8" id="KW-0813">Transport</keyword>
<evidence type="ECO:0000256" key="9">
    <source>
        <dbReference type="SAM" id="MobiDB-lite"/>
    </source>
</evidence>
<keyword evidence="8" id="KW-0472">Membrane</keyword>
<comment type="similarity">
    <text evidence="8">Belongs to the 4Fe4S bacterial-type ferredoxin family. RnfC subfamily.</text>
</comment>
<evidence type="ECO:0000256" key="8">
    <source>
        <dbReference type="HAMAP-Rule" id="MF_00461"/>
    </source>
</evidence>
<dbReference type="EMBL" id="QJKI01000031">
    <property type="protein sequence ID" value="PXX74551.1"/>
    <property type="molecule type" value="Genomic_DNA"/>
</dbReference>
<feature type="binding site" evidence="8">
    <location>
        <position position="370"/>
    </location>
    <ligand>
        <name>[4Fe-4S] cluster</name>
        <dbReference type="ChEBI" id="CHEBI:49883"/>
        <label>1</label>
    </ligand>
</feature>
<dbReference type="HAMAP" id="MF_00461">
    <property type="entry name" value="RsxC_RnfC"/>
    <property type="match status" value="1"/>
</dbReference>
<dbReference type="InterPro" id="IPR026902">
    <property type="entry name" value="RnfC_N"/>
</dbReference>
<dbReference type="InterPro" id="IPR017896">
    <property type="entry name" value="4Fe4S_Fe-S-bd"/>
</dbReference>
<proteinExistence type="inferred from homology"/>
<feature type="binding site" evidence="8">
    <location>
        <position position="413"/>
    </location>
    <ligand>
        <name>[4Fe-4S] cluster</name>
        <dbReference type="ChEBI" id="CHEBI:49883"/>
        <label>1</label>
    </ligand>
</feature>
<comment type="subunit">
    <text evidence="8">The complex is composed of six subunits: RnfA, RnfB, RnfC, RnfD, RnfE and RnfG.</text>
</comment>
<evidence type="ECO:0000256" key="4">
    <source>
        <dbReference type="ARBA" id="ARBA00022737"/>
    </source>
</evidence>
<dbReference type="GO" id="GO:0051539">
    <property type="term" value="F:4 iron, 4 sulfur cluster binding"/>
    <property type="evidence" value="ECO:0007669"/>
    <property type="project" value="UniProtKB-KW"/>
</dbReference>
<keyword evidence="4 8" id="KW-0677">Repeat</keyword>
<evidence type="ECO:0000256" key="7">
    <source>
        <dbReference type="ARBA" id="ARBA00023014"/>
    </source>
</evidence>
<keyword evidence="7 8" id="KW-0411">Iron-sulfur</keyword>
<dbReference type="Gene3D" id="3.40.50.11540">
    <property type="entry name" value="NADH-ubiquinone oxidoreductase 51kDa subunit"/>
    <property type="match status" value="1"/>
</dbReference>
<keyword evidence="8" id="KW-1278">Translocase</keyword>
<dbReference type="Pfam" id="PF01512">
    <property type="entry name" value="Complex1_51K"/>
    <property type="match status" value="1"/>
</dbReference>
<sequence>MTPTLTPFHGGVHPPEHKQQSSEAPIRAAGLPPLLRLSLVQSMGAPARPCVSVGQRVLKGQRLADADGAMSVAVHAPTSGVVRAIGPLPLAHPSGLNGPGIELEPDGDERWIELTPLDWRHADPVQVLDTLQARGVAGLGGALFPTHLKLARRGLDTLVVNGAECEPYITCDDRLMRERASGIVAGIALAAQLTEARQVLIGIEDNKPQAIAAMRAACAGSGFNVVVIPTLYPSGGAKQLIHLLTGKAVPAGRRSTEFGVQCLNVATLYTAARALEHGEPAIQRLVTLTGAVARPGNVEALLGTPADWLLAEAGRQADSDQIIMGGPMMGFALPDASAGLTQASNCLIAASPALFPQRPPAMPCIRCGDCAQVCPAELQPMDLHWFAKARQFDKARDAHLFDCIECGACSYVCPSQIPLVDYYRFAKSELWASDRDKKAAERARQRHEFRQFRLERDKTEKAERLAQRSAALASQAAASTATAADAPSADDAGKRAAIEAAMARAAARQAEQTAAKADSAASAAAPSDDAKRAAIEAAMARAAARKAEQAAAKADSAAPAAAPSDDAKRAAIEAAMARAAARQAEQTAAKADSAASATAPSDDAKRAAIEAAMARAAARKAEQAAAQADSAAPAAAPSDDAKRAAIEAAMARAAARKAEQAAAKADSAAPTTAPSDDAKRAAIEAAMARAAARRAEQAAKAAPPPNSEPQ</sequence>
<dbReference type="PANTHER" id="PTHR43034:SF2">
    <property type="entry name" value="ION-TRANSLOCATING OXIDOREDUCTASE COMPLEX SUBUNIT C"/>
    <property type="match status" value="1"/>
</dbReference>
<dbReference type="Pfam" id="PF12838">
    <property type="entry name" value="Fer4_7"/>
    <property type="match status" value="1"/>
</dbReference>
<keyword evidence="2 8" id="KW-0004">4Fe-4S</keyword>
<feature type="binding site" evidence="8">
    <location>
        <position position="364"/>
    </location>
    <ligand>
        <name>[4Fe-4S] cluster</name>
        <dbReference type="ChEBI" id="CHEBI:49883"/>
        <label>1</label>
    </ligand>
</feature>
<keyword evidence="6 8" id="KW-0408">Iron</keyword>
<dbReference type="SUPFAM" id="SSF142019">
    <property type="entry name" value="Nqo1 FMN-binding domain-like"/>
    <property type="match status" value="1"/>
</dbReference>
<keyword evidence="12" id="KW-1185">Reference proteome</keyword>
<feature type="domain" description="4Fe-4S ferredoxin-type" evidence="10">
    <location>
        <begin position="354"/>
        <end position="384"/>
    </location>
</feature>
<evidence type="ECO:0000313" key="11">
    <source>
        <dbReference type="EMBL" id="PXX74551.1"/>
    </source>
</evidence>
<comment type="subcellular location">
    <subcellularLocation>
        <location evidence="8">Cell inner membrane</location>
        <topology evidence="8">Peripheral membrane protein</topology>
    </subcellularLocation>
</comment>
<dbReference type="GO" id="GO:0005886">
    <property type="term" value="C:plasma membrane"/>
    <property type="evidence" value="ECO:0007669"/>
    <property type="project" value="UniProtKB-SubCell"/>
</dbReference>
<feature type="compositionally biased region" description="Low complexity" evidence="9">
    <location>
        <begin position="582"/>
        <end position="601"/>
    </location>
</feature>
<protein>
    <recommendedName>
        <fullName evidence="8">Ion-translocating oxidoreductase complex subunit C</fullName>
        <ecNumber evidence="8">7.-.-.-</ecNumber>
    </recommendedName>
    <alternativeName>
        <fullName evidence="8">Rnf electron transport complex subunit C</fullName>
    </alternativeName>
</protein>
<feature type="binding site" evidence="8">
    <location>
        <position position="409"/>
    </location>
    <ligand>
        <name>[4Fe-4S] cluster</name>
        <dbReference type="ChEBI" id="CHEBI:49883"/>
        <label>2</label>
    </ligand>
</feature>
<evidence type="ECO:0000256" key="6">
    <source>
        <dbReference type="ARBA" id="ARBA00023004"/>
    </source>
</evidence>
<accession>A0A318KIV6</accession>
<dbReference type="GO" id="GO:0009055">
    <property type="term" value="F:electron transfer activity"/>
    <property type="evidence" value="ECO:0007669"/>
    <property type="project" value="InterPro"/>
</dbReference>
<dbReference type="Gene3D" id="3.30.70.20">
    <property type="match status" value="1"/>
</dbReference>
<dbReference type="GO" id="GO:0022900">
    <property type="term" value="P:electron transport chain"/>
    <property type="evidence" value="ECO:0007669"/>
    <property type="project" value="UniProtKB-UniRule"/>
</dbReference>
<dbReference type="EC" id="7.-.-.-" evidence="8"/>
<dbReference type="InterPro" id="IPR011538">
    <property type="entry name" value="Nuo51_FMN-bd"/>
</dbReference>
<keyword evidence="8" id="KW-1003">Cell membrane</keyword>
<keyword evidence="5 8" id="KW-0249">Electron transport</keyword>
<comment type="function">
    <text evidence="8">Part of a membrane-bound complex that couples electron transfer with translocation of ions across the membrane.</text>
</comment>